<keyword evidence="2" id="KW-1185">Reference proteome</keyword>
<reference evidence="1 2" key="1">
    <citation type="journal article" date="2014" name="PLoS Genet.">
        <title>Phylogenetically driven sequencing of extremely halophilic archaea reveals strategies for static and dynamic osmo-response.</title>
        <authorList>
            <person name="Becker E.A."/>
            <person name="Seitzer P.M."/>
            <person name="Tritt A."/>
            <person name="Larsen D."/>
            <person name="Krusor M."/>
            <person name="Yao A.I."/>
            <person name="Wu D."/>
            <person name="Madern D."/>
            <person name="Eisen J.A."/>
            <person name="Darling A.E."/>
            <person name="Facciotti M.T."/>
        </authorList>
    </citation>
    <scope>NUCLEOTIDE SEQUENCE [LARGE SCALE GENOMIC DNA]</scope>
    <source>
        <strain evidence="1 2">2-9-1</strain>
    </source>
</reference>
<protein>
    <submittedName>
        <fullName evidence="1">Aminoglycoside phosphotransferase</fullName>
    </submittedName>
</protein>
<gene>
    <name evidence="1" type="ORF">C475_01691</name>
</gene>
<dbReference type="eggNOG" id="arCOG04682">
    <property type="taxonomic scope" value="Archaea"/>
</dbReference>
<dbReference type="OrthoDB" id="350437at2157"/>
<dbReference type="Proteomes" id="UP000011626">
    <property type="component" value="Unassembled WGS sequence"/>
</dbReference>
<dbReference type="AlphaFoldDB" id="M0D286"/>
<proteinExistence type="predicted"/>
<dbReference type="STRING" id="797114.C475_01691"/>
<sequence>MTGLLDWGLVRTTDREYDLACAEQGLCGLSPLDSERRERIRSALYEGYRAVRDLPADEAFEARRRLYVLVFFAANMNWVSGWVTPDVEDEVERDYRAFVAELL</sequence>
<name>M0D286_9EURY</name>
<dbReference type="GO" id="GO:0016740">
    <property type="term" value="F:transferase activity"/>
    <property type="evidence" value="ECO:0007669"/>
    <property type="project" value="UniProtKB-KW"/>
</dbReference>
<evidence type="ECO:0000313" key="1">
    <source>
        <dbReference type="EMBL" id="ELZ29621.1"/>
    </source>
</evidence>
<keyword evidence="1" id="KW-0808">Transferase</keyword>
<accession>M0D286</accession>
<dbReference type="InterPro" id="IPR011009">
    <property type="entry name" value="Kinase-like_dom_sf"/>
</dbReference>
<comment type="caution">
    <text evidence="1">The sequence shown here is derived from an EMBL/GenBank/DDBJ whole genome shotgun (WGS) entry which is preliminary data.</text>
</comment>
<dbReference type="RefSeq" id="WP_006881991.1">
    <property type="nucleotide sequence ID" value="NZ_AOIU01000005.1"/>
</dbReference>
<dbReference type="SUPFAM" id="SSF56112">
    <property type="entry name" value="Protein kinase-like (PK-like)"/>
    <property type="match status" value="1"/>
</dbReference>
<evidence type="ECO:0000313" key="2">
    <source>
        <dbReference type="Proteomes" id="UP000011626"/>
    </source>
</evidence>
<organism evidence="1 2">
    <name type="scientific">Halosimplex carlsbadense 2-9-1</name>
    <dbReference type="NCBI Taxonomy" id="797114"/>
    <lineage>
        <taxon>Archaea</taxon>
        <taxon>Methanobacteriati</taxon>
        <taxon>Methanobacteriota</taxon>
        <taxon>Stenosarchaea group</taxon>
        <taxon>Halobacteria</taxon>
        <taxon>Halobacteriales</taxon>
        <taxon>Haloarculaceae</taxon>
        <taxon>Halosimplex</taxon>
    </lineage>
</organism>
<dbReference type="EMBL" id="AOIU01000005">
    <property type="protein sequence ID" value="ELZ29621.1"/>
    <property type="molecule type" value="Genomic_DNA"/>
</dbReference>
<dbReference type="Gene3D" id="3.90.1200.10">
    <property type="match status" value="1"/>
</dbReference>